<gene>
    <name evidence="1" type="ORF">BkAM31D_07715</name>
</gene>
<dbReference type="InterPro" id="IPR018540">
    <property type="entry name" value="Spo0E-like"/>
</dbReference>
<dbReference type="STRING" id="199441.BkAM31D_07715"/>
<dbReference type="GO" id="GO:0046983">
    <property type="term" value="F:protein dimerization activity"/>
    <property type="evidence" value="ECO:0007669"/>
    <property type="project" value="InterPro"/>
</dbReference>
<dbReference type="Pfam" id="PF09388">
    <property type="entry name" value="SpoOE-like"/>
    <property type="match status" value="1"/>
</dbReference>
<dbReference type="Gene3D" id="4.10.280.10">
    <property type="entry name" value="Helix-loop-helix DNA-binding domain"/>
    <property type="match status" value="1"/>
</dbReference>
<accession>A0A1X9M8P5</accession>
<name>A0A1X9M8P5_9BACI</name>
<sequence>MKKNELVTKIEQKRKQLHIYVSKFGILSNEVLRCSEELDVLINIYLDLKE</sequence>
<dbReference type="GO" id="GO:0043937">
    <property type="term" value="P:regulation of sporulation"/>
    <property type="evidence" value="ECO:0007669"/>
    <property type="project" value="InterPro"/>
</dbReference>
<dbReference type="RefSeq" id="WP_084372496.1">
    <property type="nucleotide sequence ID" value="NZ_CP020814.1"/>
</dbReference>
<protein>
    <submittedName>
        <fullName evidence="1">Spo0E like sporulation regulatory protein</fullName>
    </submittedName>
</protein>
<keyword evidence="2" id="KW-1185">Reference proteome</keyword>
<dbReference type="Proteomes" id="UP000193006">
    <property type="component" value="Chromosome"/>
</dbReference>
<dbReference type="InterPro" id="IPR036638">
    <property type="entry name" value="HLH_DNA-bd_sf"/>
</dbReference>
<reference evidence="1 2" key="1">
    <citation type="submission" date="2017-04" db="EMBL/GenBank/DDBJ databases">
        <title>Bacillus krulwichiae AM31D Genome sequencing and assembly.</title>
        <authorList>
            <person name="Krulwich T.A."/>
            <person name="Anastor L."/>
            <person name="Ehrlich R."/>
            <person name="Ehrlich G.D."/>
            <person name="Janto B."/>
        </authorList>
    </citation>
    <scope>NUCLEOTIDE SEQUENCE [LARGE SCALE GENOMIC DNA]</scope>
    <source>
        <strain evidence="1 2">AM31D</strain>
    </source>
</reference>
<dbReference type="AlphaFoldDB" id="A0A1X9M8P5"/>
<organism evidence="1 2">
    <name type="scientific">Halalkalibacter krulwichiae</name>
    <dbReference type="NCBI Taxonomy" id="199441"/>
    <lineage>
        <taxon>Bacteria</taxon>
        <taxon>Bacillati</taxon>
        <taxon>Bacillota</taxon>
        <taxon>Bacilli</taxon>
        <taxon>Bacillales</taxon>
        <taxon>Bacillaceae</taxon>
        <taxon>Halalkalibacter</taxon>
    </lineage>
</organism>
<dbReference type="KEGG" id="bkw:BkAM31D_07715"/>
<evidence type="ECO:0000313" key="2">
    <source>
        <dbReference type="Proteomes" id="UP000193006"/>
    </source>
</evidence>
<evidence type="ECO:0000313" key="1">
    <source>
        <dbReference type="EMBL" id="ARK29757.1"/>
    </source>
</evidence>
<dbReference type="EMBL" id="CP020814">
    <property type="protein sequence ID" value="ARK29757.1"/>
    <property type="molecule type" value="Genomic_DNA"/>
</dbReference>
<dbReference type="SUPFAM" id="SSF140500">
    <property type="entry name" value="BAS1536-like"/>
    <property type="match status" value="1"/>
</dbReference>
<proteinExistence type="predicted"/>
<dbReference type="InterPro" id="IPR037208">
    <property type="entry name" value="Spo0E-like_sf"/>
</dbReference>